<evidence type="ECO:0000313" key="3">
    <source>
        <dbReference type="Proteomes" id="UP000246740"/>
    </source>
</evidence>
<accession>A0A317XN89</accession>
<sequence>MQLFTITVLALSMVGYALGQGGSSASGCSSDKCNVACTITFAPNSDATSSGCPSGVQCCATNEMGSFTSPMQGYCKGTVSDDVIDPTACF</sequence>
<evidence type="ECO:0008006" key="4">
    <source>
        <dbReference type="Google" id="ProtNLM"/>
    </source>
</evidence>
<dbReference type="EMBL" id="KZ819195">
    <property type="protein sequence ID" value="PWY99282.1"/>
    <property type="molecule type" value="Genomic_DNA"/>
</dbReference>
<dbReference type="Proteomes" id="UP000246740">
    <property type="component" value="Unassembled WGS sequence"/>
</dbReference>
<evidence type="ECO:0000313" key="2">
    <source>
        <dbReference type="EMBL" id="PWY99282.1"/>
    </source>
</evidence>
<organism evidence="2 3">
    <name type="scientific">Testicularia cyperi</name>
    <dbReference type="NCBI Taxonomy" id="1882483"/>
    <lineage>
        <taxon>Eukaryota</taxon>
        <taxon>Fungi</taxon>
        <taxon>Dikarya</taxon>
        <taxon>Basidiomycota</taxon>
        <taxon>Ustilaginomycotina</taxon>
        <taxon>Ustilaginomycetes</taxon>
        <taxon>Ustilaginales</taxon>
        <taxon>Anthracoideaceae</taxon>
        <taxon>Testicularia</taxon>
    </lineage>
</organism>
<keyword evidence="3" id="KW-1185">Reference proteome</keyword>
<gene>
    <name evidence="2" type="ORF">BCV70DRAFT_115610</name>
</gene>
<feature type="chain" id="PRO_5016351866" description="Extracellular membrane protein CFEM domain-containing protein" evidence="1">
    <location>
        <begin position="20"/>
        <end position="90"/>
    </location>
</feature>
<dbReference type="InParanoid" id="A0A317XN89"/>
<reference evidence="2 3" key="1">
    <citation type="journal article" date="2018" name="Mol. Biol. Evol.">
        <title>Broad Genomic Sampling Reveals a Smut Pathogenic Ancestry of the Fungal Clade Ustilaginomycotina.</title>
        <authorList>
            <person name="Kijpornyongpan T."/>
            <person name="Mondo S.J."/>
            <person name="Barry K."/>
            <person name="Sandor L."/>
            <person name="Lee J."/>
            <person name="Lipzen A."/>
            <person name="Pangilinan J."/>
            <person name="LaButti K."/>
            <person name="Hainaut M."/>
            <person name="Henrissat B."/>
            <person name="Grigoriev I.V."/>
            <person name="Spatafora J.W."/>
            <person name="Aime M.C."/>
        </authorList>
    </citation>
    <scope>NUCLEOTIDE SEQUENCE [LARGE SCALE GENOMIC DNA]</scope>
    <source>
        <strain evidence="2 3">MCA 3645</strain>
    </source>
</reference>
<keyword evidence="1" id="KW-0732">Signal</keyword>
<protein>
    <recommendedName>
        <fullName evidence="4">Extracellular membrane protein CFEM domain-containing protein</fullName>
    </recommendedName>
</protein>
<name>A0A317XN89_9BASI</name>
<proteinExistence type="predicted"/>
<feature type="signal peptide" evidence="1">
    <location>
        <begin position="1"/>
        <end position="19"/>
    </location>
</feature>
<evidence type="ECO:0000256" key="1">
    <source>
        <dbReference type="SAM" id="SignalP"/>
    </source>
</evidence>
<dbReference type="AlphaFoldDB" id="A0A317XN89"/>